<evidence type="ECO:0000313" key="3">
    <source>
        <dbReference type="Proteomes" id="UP001431313"/>
    </source>
</evidence>
<dbReference type="Pfam" id="PF13649">
    <property type="entry name" value="Methyltransf_25"/>
    <property type="match status" value="1"/>
</dbReference>
<dbReference type="RefSeq" id="WP_258788191.1">
    <property type="nucleotide sequence ID" value="NZ_JANUGQ010000011.1"/>
</dbReference>
<proteinExistence type="predicted"/>
<reference evidence="2" key="1">
    <citation type="submission" date="2022-08" db="EMBL/GenBank/DDBJ databases">
        <authorList>
            <person name="Somphong A."/>
            <person name="Phongsopitanun W."/>
        </authorList>
    </citation>
    <scope>NUCLEOTIDE SEQUENCE</scope>
    <source>
        <strain evidence="2">LP05-1</strain>
    </source>
</reference>
<protein>
    <submittedName>
        <fullName evidence="2">Class I SAM-dependent methyltransferase</fullName>
    </submittedName>
</protein>
<accession>A0ABT2CHZ5</accession>
<feature type="domain" description="Methyltransferase" evidence="1">
    <location>
        <begin position="39"/>
        <end position="130"/>
    </location>
</feature>
<evidence type="ECO:0000259" key="1">
    <source>
        <dbReference type="Pfam" id="PF13649"/>
    </source>
</evidence>
<dbReference type="GO" id="GO:0008168">
    <property type="term" value="F:methyltransferase activity"/>
    <property type="evidence" value="ECO:0007669"/>
    <property type="project" value="UniProtKB-KW"/>
</dbReference>
<keyword evidence="3" id="KW-1185">Reference proteome</keyword>
<keyword evidence="2" id="KW-0489">Methyltransferase</keyword>
<name>A0ABT2CHZ5_9ACTN</name>
<comment type="caution">
    <text evidence="2">The sequence shown here is derived from an EMBL/GenBank/DDBJ whole genome shotgun (WGS) entry which is preliminary data.</text>
</comment>
<dbReference type="InterPro" id="IPR041698">
    <property type="entry name" value="Methyltransf_25"/>
</dbReference>
<dbReference type="InterPro" id="IPR029063">
    <property type="entry name" value="SAM-dependent_MTases_sf"/>
</dbReference>
<evidence type="ECO:0000313" key="2">
    <source>
        <dbReference type="EMBL" id="MCS0636930.1"/>
    </source>
</evidence>
<dbReference type="Proteomes" id="UP001431313">
    <property type="component" value="Unassembled WGS sequence"/>
</dbReference>
<dbReference type="GO" id="GO:0032259">
    <property type="term" value="P:methylation"/>
    <property type="evidence" value="ECO:0007669"/>
    <property type="project" value="UniProtKB-KW"/>
</dbReference>
<keyword evidence="2" id="KW-0808">Transferase</keyword>
<dbReference type="EMBL" id="JANUGQ010000011">
    <property type="protein sequence ID" value="MCS0636930.1"/>
    <property type="molecule type" value="Genomic_DNA"/>
</dbReference>
<gene>
    <name evidence="2" type="ORF">NX801_14930</name>
</gene>
<dbReference type="Gene3D" id="3.40.50.150">
    <property type="entry name" value="Vaccinia Virus protein VP39"/>
    <property type="match status" value="1"/>
</dbReference>
<sequence length="240" mass="26557">MNPEAWEALLYDWHNEHRLRNQRSDIAYWHGLTEPHDRILVLGAGTGRVAAPLADRAGRRVTALDLSPERLARMPRGPGLLPVCGDMRRLPLTTRQDAVVIPYSAFQLLPTAGDRERTLTEAARVLEPGGSVHIDVSGSFDTRAESDWRLSLAEPCPALDGGRVEEWERLRPKSDHVLIDKVFRTGSKVLARVTERWAHLGALGLEAALDRAGFELAGVDRGYGAGVSPHRTIYHGRRSG</sequence>
<dbReference type="SUPFAM" id="SSF53335">
    <property type="entry name" value="S-adenosyl-L-methionine-dependent methyltransferases"/>
    <property type="match status" value="1"/>
</dbReference>
<dbReference type="CDD" id="cd02440">
    <property type="entry name" value="AdoMet_MTases"/>
    <property type="match status" value="1"/>
</dbReference>
<organism evidence="2 3">
    <name type="scientific">Streptomyces pyxinae</name>
    <dbReference type="NCBI Taxonomy" id="2970734"/>
    <lineage>
        <taxon>Bacteria</taxon>
        <taxon>Bacillati</taxon>
        <taxon>Actinomycetota</taxon>
        <taxon>Actinomycetes</taxon>
        <taxon>Kitasatosporales</taxon>
        <taxon>Streptomycetaceae</taxon>
        <taxon>Streptomyces</taxon>
    </lineage>
</organism>